<sequence>MSSSIIVSIQPPKARVQLCVKELENAYSTWLTYIQNITGTKKGEDEEKTYEQVTGGEHGLFQIMYEGKEALITITRYKNDSEQKLEQLIKRKSKEQERLTTSSNPTVILPQLSLPTFNGDSRQWRQFWSSLNAAVRS</sequence>
<keyword evidence="2" id="KW-1185">Reference proteome</keyword>
<dbReference type="EnsemblMetazoa" id="OVOC12502.1">
    <property type="protein sequence ID" value="OVOC12502.1"/>
    <property type="gene ID" value="WBGene00249311"/>
</dbReference>
<reference evidence="2" key="1">
    <citation type="submission" date="2013-10" db="EMBL/GenBank/DDBJ databases">
        <title>Genome sequencing of Onchocerca volvulus.</title>
        <authorList>
            <person name="Cotton J."/>
            <person name="Tsai J."/>
            <person name="Stanley E."/>
            <person name="Tracey A."/>
            <person name="Holroyd N."/>
            <person name="Lustigman S."/>
            <person name="Berriman M."/>
        </authorList>
    </citation>
    <scope>NUCLEOTIDE SEQUENCE</scope>
</reference>
<proteinExistence type="predicted"/>
<dbReference type="AlphaFoldDB" id="A0A8R1TM60"/>
<organism evidence="1 2">
    <name type="scientific">Onchocerca volvulus</name>
    <dbReference type="NCBI Taxonomy" id="6282"/>
    <lineage>
        <taxon>Eukaryota</taxon>
        <taxon>Metazoa</taxon>
        <taxon>Ecdysozoa</taxon>
        <taxon>Nematoda</taxon>
        <taxon>Chromadorea</taxon>
        <taxon>Rhabditida</taxon>
        <taxon>Spirurina</taxon>
        <taxon>Spiruromorpha</taxon>
        <taxon>Filarioidea</taxon>
        <taxon>Onchocercidae</taxon>
        <taxon>Onchocerca</taxon>
    </lineage>
</organism>
<dbReference type="EMBL" id="CMVM020000496">
    <property type="status" value="NOT_ANNOTATED_CDS"/>
    <property type="molecule type" value="Genomic_DNA"/>
</dbReference>
<accession>A0A8R1TM60</accession>
<evidence type="ECO:0000313" key="2">
    <source>
        <dbReference type="Proteomes" id="UP000024404"/>
    </source>
</evidence>
<name>A0A8R1TM60_ONCVO</name>
<reference evidence="1" key="2">
    <citation type="submission" date="2022-06" db="UniProtKB">
        <authorList>
            <consortium name="EnsemblMetazoa"/>
        </authorList>
    </citation>
    <scope>IDENTIFICATION</scope>
</reference>
<protein>
    <submittedName>
        <fullName evidence="1">Uncharacterized protein</fullName>
    </submittedName>
</protein>
<dbReference type="Proteomes" id="UP000024404">
    <property type="component" value="Unassembled WGS sequence"/>
</dbReference>
<evidence type="ECO:0000313" key="1">
    <source>
        <dbReference type="EnsemblMetazoa" id="OVOC12502.1"/>
    </source>
</evidence>